<dbReference type="Proteomes" id="UP000198948">
    <property type="component" value="Unassembled WGS sequence"/>
</dbReference>
<evidence type="ECO:0000256" key="13">
    <source>
        <dbReference type="RuleBase" id="RU362042"/>
    </source>
</evidence>
<keyword evidence="5" id="KW-1003">Cell membrane</keyword>
<feature type="domain" description="Peptidase S26" evidence="15">
    <location>
        <begin position="37"/>
        <end position="200"/>
    </location>
</feature>
<feature type="active site" evidence="11">
    <location>
        <position position="105"/>
    </location>
</feature>
<evidence type="ECO:0000256" key="8">
    <source>
        <dbReference type="ARBA" id="ARBA00022801"/>
    </source>
</evidence>
<evidence type="ECO:0000256" key="12">
    <source>
        <dbReference type="RuleBase" id="RU003993"/>
    </source>
</evidence>
<reference evidence="16 17" key="1">
    <citation type="submission" date="2016-10" db="EMBL/GenBank/DDBJ databases">
        <authorList>
            <person name="de Groot N.N."/>
        </authorList>
    </citation>
    <scope>NUCLEOTIDE SEQUENCE [LARGE SCALE GENOMIC DNA]</scope>
    <source>
        <strain evidence="16 17">DSM 13760</strain>
    </source>
</reference>
<evidence type="ECO:0000256" key="1">
    <source>
        <dbReference type="ARBA" id="ARBA00000677"/>
    </source>
</evidence>
<name>A0A1H9RWY2_9LACT</name>
<dbReference type="InterPro" id="IPR019758">
    <property type="entry name" value="Pept_S26A_signal_pept_1_CS"/>
</dbReference>
<dbReference type="InterPro" id="IPR000223">
    <property type="entry name" value="Pept_S26A_signal_pept_1"/>
</dbReference>
<evidence type="ECO:0000256" key="7">
    <source>
        <dbReference type="ARBA" id="ARBA00022692"/>
    </source>
</evidence>
<dbReference type="RefSeq" id="WP_245706241.1">
    <property type="nucleotide sequence ID" value="NZ_FOHA01000005.1"/>
</dbReference>
<evidence type="ECO:0000259" key="15">
    <source>
        <dbReference type="Pfam" id="PF10502"/>
    </source>
</evidence>
<dbReference type="STRING" id="142588.SAMN04488559_105156"/>
<dbReference type="PROSITE" id="PS00761">
    <property type="entry name" value="SPASE_I_3"/>
    <property type="match status" value="1"/>
</dbReference>
<dbReference type="GO" id="GO:0009003">
    <property type="term" value="F:signal peptidase activity"/>
    <property type="evidence" value="ECO:0007669"/>
    <property type="project" value="UniProtKB-EC"/>
</dbReference>
<comment type="catalytic activity">
    <reaction evidence="1 12">
        <text>Cleavage of hydrophobic, N-terminal signal or leader sequences from secreted and periplasmic proteins.</text>
        <dbReference type="EC" id="3.4.21.89"/>
    </reaction>
</comment>
<protein>
    <recommendedName>
        <fullName evidence="4 12">Signal peptidase I</fullName>
        <ecNumber evidence="4 12">3.4.21.89</ecNumber>
    </recommendedName>
</protein>
<dbReference type="GO" id="GO:0006465">
    <property type="term" value="P:signal peptide processing"/>
    <property type="evidence" value="ECO:0007669"/>
    <property type="project" value="InterPro"/>
</dbReference>
<organism evidence="16 17">
    <name type="scientific">Isobaculum melis</name>
    <dbReference type="NCBI Taxonomy" id="142588"/>
    <lineage>
        <taxon>Bacteria</taxon>
        <taxon>Bacillati</taxon>
        <taxon>Bacillota</taxon>
        <taxon>Bacilli</taxon>
        <taxon>Lactobacillales</taxon>
        <taxon>Carnobacteriaceae</taxon>
        <taxon>Isobaculum</taxon>
    </lineage>
</organism>
<keyword evidence="6 12" id="KW-0645">Protease</keyword>
<keyword evidence="10 12" id="KW-0472">Membrane</keyword>
<evidence type="ECO:0000256" key="3">
    <source>
        <dbReference type="ARBA" id="ARBA00009370"/>
    </source>
</evidence>
<evidence type="ECO:0000256" key="14">
    <source>
        <dbReference type="SAM" id="MobiDB-lite"/>
    </source>
</evidence>
<feature type="region of interest" description="Disordered" evidence="14">
    <location>
        <begin position="1"/>
        <end position="31"/>
    </location>
</feature>
<dbReference type="InterPro" id="IPR019757">
    <property type="entry name" value="Pept_S26A_signal_pept_1_Lys-AS"/>
</dbReference>
<dbReference type="InterPro" id="IPR036286">
    <property type="entry name" value="LexA/Signal_pep-like_sf"/>
</dbReference>
<evidence type="ECO:0000256" key="10">
    <source>
        <dbReference type="ARBA" id="ARBA00023136"/>
    </source>
</evidence>
<accession>A0A1H9RWY2</accession>
<dbReference type="InterPro" id="IPR019756">
    <property type="entry name" value="Pept_S26A_signal_pept_1_Ser-AS"/>
</dbReference>
<evidence type="ECO:0000256" key="2">
    <source>
        <dbReference type="ARBA" id="ARBA00004401"/>
    </source>
</evidence>
<dbReference type="Pfam" id="PF10502">
    <property type="entry name" value="Peptidase_S26"/>
    <property type="match status" value="1"/>
</dbReference>
<feature type="compositionally biased region" description="Polar residues" evidence="14">
    <location>
        <begin position="1"/>
        <end position="20"/>
    </location>
</feature>
<evidence type="ECO:0000313" key="16">
    <source>
        <dbReference type="EMBL" id="SER77292.1"/>
    </source>
</evidence>
<keyword evidence="8 12" id="KW-0378">Hydrolase</keyword>
<dbReference type="PANTHER" id="PTHR43390:SF8">
    <property type="entry name" value="SIGNAL PEPTIDASE I"/>
    <property type="match status" value="1"/>
</dbReference>
<feature type="transmembrane region" description="Helical" evidence="12">
    <location>
        <begin position="35"/>
        <end position="57"/>
    </location>
</feature>
<dbReference type="CDD" id="cd06530">
    <property type="entry name" value="S26_SPase_I"/>
    <property type="match status" value="1"/>
</dbReference>
<evidence type="ECO:0000256" key="5">
    <source>
        <dbReference type="ARBA" id="ARBA00022475"/>
    </source>
</evidence>
<proteinExistence type="inferred from homology"/>
<evidence type="ECO:0000313" key="17">
    <source>
        <dbReference type="Proteomes" id="UP000198948"/>
    </source>
</evidence>
<comment type="subcellular location">
    <subcellularLocation>
        <location evidence="2">Cell membrane</location>
        <topology evidence="2">Single-pass type II membrane protein</topology>
    </subcellularLocation>
    <subcellularLocation>
        <location evidence="13">Membrane</location>
        <topology evidence="13">Single-pass type II membrane protein</topology>
    </subcellularLocation>
</comment>
<dbReference type="PROSITE" id="PS00501">
    <property type="entry name" value="SPASE_I_1"/>
    <property type="match status" value="1"/>
</dbReference>
<dbReference type="PRINTS" id="PR00727">
    <property type="entry name" value="LEADERPTASE"/>
</dbReference>
<keyword evidence="17" id="KW-1185">Reference proteome</keyword>
<evidence type="ECO:0000256" key="9">
    <source>
        <dbReference type="ARBA" id="ARBA00022989"/>
    </source>
</evidence>
<evidence type="ECO:0000256" key="6">
    <source>
        <dbReference type="ARBA" id="ARBA00022670"/>
    </source>
</evidence>
<keyword evidence="9 12" id="KW-1133">Transmembrane helix</keyword>
<dbReference type="NCBIfam" id="TIGR02227">
    <property type="entry name" value="sigpep_I_bact"/>
    <property type="match status" value="1"/>
</dbReference>
<dbReference type="SUPFAM" id="SSF51306">
    <property type="entry name" value="LexA/Signal peptidase"/>
    <property type="match status" value="1"/>
</dbReference>
<dbReference type="GO" id="GO:0004252">
    <property type="term" value="F:serine-type endopeptidase activity"/>
    <property type="evidence" value="ECO:0007669"/>
    <property type="project" value="InterPro"/>
</dbReference>
<dbReference type="Gene3D" id="2.10.109.10">
    <property type="entry name" value="Umud Fragment, subunit A"/>
    <property type="match status" value="1"/>
</dbReference>
<dbReference type="PANTHER" id="PTHR43390">
    <property type="entry name" value="SIGNAL PEPTIDASE I"/>
    <property type="match status" value="1"/>
</dbReference>
<dbReference type="AlphaFoldDB" id="A0A1H9RWY2"/>
<dbReference type="PROSITE" id="PS00760">
    <property type="entry name" value="SPASE_I_2"/>
    <property type="match status" value="1"/>
</dbReference>
<gene>
    <name evidence="16" type="ORF">SAMN04488559_105156</name>
</gene>
<evidence type="ECO:0000256" key="11">
    <source>
        <dbReference type="PIRSR" id="PIRSR600223-1"/>
    </source>
</evidence>
<sequence length="215" mass="24206">MDHFSNNQQLPSRSQIHGTRSGSEKGKKSNKKSDLVSFGVTIAISLAIVWLVHRFLFIPVIVDGKSMAPTLADQDHLIVSKVTTIDRFDVVIFPAPDDPKREYIKRVIGLPGDKIEYKNDILYVNDKAYEEPYLDEYKSDLVTGELLTPDFILEDIQGVSVVPEGQIFVLGDNRKVSHDGRQIGFIQQDKIIGEAKLRFWPLNKIGTIPTNGQEK</sequence>
<feature type="active site" evidence="11">
    <location>
        <position position="66"/>
    </location>
</feature>
<dbReference type="GO" id="GO:0005886">
    <property type="term" value="C:plasma membrane"/>
    <property type="evidence" value="ECO:0007669"/>
    <property type="project" value="UniProtKB-SubCell"/>
</dbReference>
<comment type="similarity">
    <text evidence="3 13">Belongs to the peptidase S26 family.</text>
</comment>
<dbReference type="EC" id="3.4.21.89" evidence="4 12"/>
<evidence type="ECO:0000256" key="4">
    <source>
        <dbReference type="ARBA" id="ARBA00013208"/>
    </source>
</evidence>
<dbReference type="InterPro" id="IPR019533">
    <property type="entry name" value="Peptidase_S26"/>
</dbReference>
<keyword evidence="7 12" id="KW-0812">Transmembrane</keyword>
<dbReference type="FunFam" id="2.10.109.10:FF:000008">
    <property type="entry name" value="Signal peptidase I"/>
    <property type="match status" value="1"/>
</dbReference>
<dbReference type="EMBL" id="FOHA01000005">
    <property type="protein sequence ID" value="SER77292.1"/>
    <property type="molecule type" value="Genomic_DNA"/>
</dbReference>
<feature type="compositionally biased region" description="Basic and acidic residues" evidence="14">
    <location>
        <begin position="22"/>
        <end position="31"/>
    </location>
</feature>